<keyword evidence="4" id="KW-0411">Iron-sulfur</keyword>
<dbReference type="Pfam" id="PF00355">
    <property type="entry name" value="Rieske"/>
    <property type="match status" value="1"/>
</dbReference>
<keyword evidence="1" id="KW-0001">2Fe-2S</keyword>
<dbReference type="AlphaFoldDB" id="A0A1M5C484"/>
<dbReference type="PANTHER" id="PTHR40261:SF1">
    <property type="entry name" value="RIESKE DOMAIN-CONTAINING PROTEIN"/>
    <property type="match status" value="1"/>
</dbReference>
<dbReference type="GO" id="GO:0046872">
    <property type="term" value="F:metal ion binding"/>
    <property type="evidence" value="ECO:0007669"/>
    <property type="project" value="UniProtKB-KW"/>
</dbReference>
<dbReference type="RefSeq" id="WP_052950646.1">
    <property type="nucleotide sequence ID" value="NZ_FQVC01000008.1"/>
</dbReference>
<dbReference type="OrthoDB" id="9800776at2"/>
<feature type="domain" description="Rieske" evidence="5">
    <location>
        <begin position="13"/>
        <end position="118"/>
    </location>
</feature>
<gene>
    <name evidence="6" type="ORF">SAMN02745223_02799</name>
</gene>
<evidence type="ECO:0000256" key="2">
    <source>
        <dbReference type="ARBA" id="ARBA00022723"/>
    </source>
</evidence>
<dbReference type="PROSITE" id="PS51296">
    <property type="entry name" value="RIESKE"/>
    <property type="match status" value="1"/>
</dbReference>
<accession>A0A1M5C484</accession>
<dbReference type="Proteomes" id="UP000184533">
    <property type="component" value="Unassembled WGS sequence"/>
</dbReference>
<reference evidence="6 7" key="1">
    <citation type="submission" date="2016-11" db="EMBL/GenBank/DDBJ databases">
        <authorList>
            <person name="Jaros S."/>
            <person name="Januszkiewicz K."/>
            <person name="Wedrychowicz H."/>
        </authorList>
    </citation>
    <scope>NUCLEOTIDE SEQUENCE [LARGE SCALE GENOMIC DNA]</scope>
    <source>
        <strain evidence="6 7">DSM 17137</strain>
    </source>
</reference>
<evidence type="ECO:0000313" key="7">
    <source>
        <dbReference type="Proteomes" id="UP000184533"/>
    </source>
</evidence>
<dbReference type="Gene3D" id="2.102.10.10">
    <property type="entry name" value="Rieske [2Fe-2S] iron-sulphur domain"/>
    <property type="match status" value="1"/>
</dbReference>
<name>A0A1M5C484_9HYPH</name>
<evidence type="ECO:0000256" key="1">
    <source>
        <dbReference type="ARBA" id="ARBA00022714"/>
    </source>
</evidence>
<proteinExistence type="predicted"/>
<evidence type="ECO:0000259" key="5">
    <source>
        <dbReference type="PROSITE" id="PS51296"/>
    </source>
</evidence>
<keyword evidence="2" id="KW-0479">Metal-binding</keyword>
<protein>
    <submittedName>
        <fullName evidence="6">Rieske [2Fe-2S] domain-containing protein</fullName>
    </submittedName>
</protein>
<dbReference type="CDD" id="cd03467">
    <property type="entry name" value="Rieske"/>
    <property type="match status" value="1"/>
</dbReference>
<evidence type="ECO:0000256" key="3">
    <source>
        <dbReference type="ARBA" id="ARBA00023004"/>
    </source>
</evidence>
<dbReference type="EMBL" id="FQVC01000008">
    <property type="protein sequence ID" value="SHF49456.1"/>
    <property type="molecule type" value="Genomic_DNA"/>
</dbReference>
<evidence type="ECO:0000256" key="4">
    <source>
        <dbReference type="ARBA" id="ARBA00023014"/>
    </source>
</evidence>
<evidence type="ECO:0000313" key="6">
    <source>
        <dbReference type="EMBL" id="SHF49456.1"/>
    </source>
</evidence>
<dbReference type="InterPro" id="IPR036922">
    <property type="entry name" value="Rieske_2Fe-2S_sf"/>
</dbReference>
<dbReference type="SUPFAM" id="SSF50022">
    <property type="entry name" value="ISP domain"/>
    <property type="match status" value="1"/>
</dbReference>
<sequence length="123" mass="13043">MNLGSETSEPDAAVGFAAAGLVEGGLRILQLTEDDQIWSVLVTRRNGQLRAFLNACPHQYLPLDFAGPNILSADGATLMCSMHGAMFAIEDGHCVTGPAMPCALTAVDVLEKDGMVRLGAIRW</sequence>
<dbReference type="InterPro" id="IPR017941">
    <property type="entry name" value="Rieske_2Fe-2S"/>
</dbReference>
<dbReference type="GO" id="GO:0051537">
    <property type="term" value="F:2 iron, 2 sulfur cluster binding"/>
    <property type="evidence" value="ECO:0007669"/>
    <property type="project" value="UniProtKB-KW"/>
</dbReference>
<dbReference type="PANTHER" id="PTHR40261">
    <property type="match status" value="1"/>
</dbReference>
<keyword evidence="3" id="KW-0408">Iron</keyword>
<organism evidence="6 7">
    <name type="scientific">Devosia limi DSM 17137</name>
    <dbReference type="NCBI Taxonomy" id="1121477"/>
    <lineage>
        <taxon>Bacteria</taxon>
        <taxon>Pseudomonadati</taxon>
        <taxon>Pseudomonadota</taxon>
        <taxon>Alphaproteobacteria</taxon>
        <taxon>Hyphomicrobiales</taxon>
        <taxon>Devosiaceae</taxon>
        <taxon>Devosia</taxon>
    </lineage>
</organism>